<reference evidence="2" key="2">
    <citation type="submission" date="2020-11" db="EMBL/GenBank/DDBJ databases">
        <authorList>
            <consortium name="DOE Joint Genome Institute"/>
            <person name="Kuo A."/>
            <person name="Miyauchi S."/>
            <person name="Kiss E."/>
            <person name="Drula E."/>
            <person name="Kohler A."/>
            <person name="Sanchez-Garcia M."/>
            <person name="Andreopoulos B."/>
            <person name="Barry K.W."/>
            <person name="Bonito G."/>
            <person name="Buee M."/>
            <person name="Carver A."/>
            <person name="Chen C."/>
            <person name="Cichocki N."/>
            <person name="Clum A."/>
            <person name="Culley D."/>
            <person name="Crous P.W."/>
            <person name="Fauchery L."/>
            <person name="Girlanda M."/>
            <person name="Hayes R."/>
            <person name="Keri Z."/>
            <person name="Labutti K."/>
            <person name="Lipzen A."/>
            <person name="Lombard V."/>
            <person name="Magnuson J."/>
            <person name="Maillard F."/>
            <person name="Morin E."/>
            <person name="Murat C."/>
            <person name="Nolan M."/>
            <person name="Ohm R."/>
            <person name="Pangilinan J."/>
            <person name="Pereira M."/>
            <person name="Perotto S."/>
            <person name="Peter M."/>
            <person name="Riley R."/>
            <person name="Sitrit Y."/>
            <person name="Stielow B."/>
            <person name="Szollosi G."/>
            <person name="Zifcakova L."/>
            <person name="Stursova M."/>
            <person name="Spatafora J.W."/>
            <person name="Tedersoo L."/>
            <person name="Vaario L.-M."/>
            <person name="Yamada A."/>
            <person name="Yan M."/>
            <person name="Wang P."/>
            <person name="Xu J."/>
            <person name="Bruns T."/>
            <person name="Baldrian P."/>
            <person name="Vilgalys R."/>
            <person name="Henrissat B."/>
            <person name="Grigoriev I.V."/>
            <person name="Hibbett D."/>
            <person name="Nagy L.G."/>
            <person name="Martin F.M."/>
        </authorList>
    </citation>
    <scope>NUCLEOTIDE SEQUENCE</scope>
    <source>
        <strain evidence="2">UH-Tt-Lm1</strain>
    </source>
</reference>
<feature type="compositionally biased region" description="Basic and acidic residues" evidence="1">
    <location>
        <begin position="147"/>
        <end position="157"/>
    </location>
</feature>
<dbReference type="EMBL" id="WIUZ02000002">
    <property type="protein sequence ID" value="KAF9790760.1"/>
    <property type="molecule type" value="Genomic_DNA"/>
</dbReference>
<protein>
    <submittedName>
        <fullName evidence="2">Uncharacterized protein</fullName>
    </submittedName>
</protein>
<keyword evidence="3" id="KW-1185">Reference proteome</keyword>
<evidence type="ECO:0000256" key="1">
    <source>
        <dbReference type="SAM" id="MobiDB-lite"/>
    </source>
</evidence>
<dbReference type="AlphaFoldDB" id="A0A9P6LBD4"/>
<evidence type="ECO:0000313" key="2">
    <source>
        <dbReference type="EMBL" id="KAF9790760.1"/>
    </source>
</evidence>
<feature type="region of interest" description="Disordered" evidence="1">
    <location>
        <begin position="136"/>
        <end position="157"/>
    </location>
</feature>
<name>A0A9P6LBD4_9AGAM</name>
<sequence length="465" mass="51121">MPIRQYENSPAVQRAKADAEKSSCTESIFLDIDIHINDAVEKSMAIQDHLFCRPRSWSLSLLSSLSSIGSDCSCCASADGSLANNPTAVDDTPFVCKILLADTVQARPSASATPPTITVQAQPSTDAVPFAVSVAETQRPSKKRREHMQNGREKKAAGEAVHAAVSWAELRGSRMENLSNKLYTLEEVELMGLKVVSWDGITTKPILTRSKELVALLAGRPNDASFVDSLRDLEGKMDAANKCTPEKWAERKRDGRGHHVAVSMGLSYGGGSKHPGQLKIASRSTFQTAKSFVEHLGMRRLVGFTRATTSTYAPSLCNFVTESLEKLKNENKRFKTIYEGPYSAVTFNLGGKVCTFPHRDYKNLAWGWCAVTSLGTYDPRLGGHLVLWELGIAVEFPPYSTIMLPSAILTHFNIAIQEGEKRLSIVQYNSSGLFRWLAYGGPKGNKDKSGNAWWDDPSHMFNVLD</sequence>
<gene>
    <name evidence="2" type="ORF">BJ322DRAFT_1104409</name>
</gene>
<dbReference type="Proteomes" id="UP000736335">
    <property type="component" value="Unassembled WGS sequence"/>
</dbReference>
<comment type="caution">
    <text evidence="2">The sequence shown here is derived from an EMBL/GenBank/DDBJ whole genome shotgun (WGS) entry which is preliminary data.</text>
</comment>
<organism evidence="2 3">
    <name type="scientific">Thelephora terrestris</name>
    <dbReference type="NCBI Taxonomy" id="56493"/>
    <lineage>
        <taxon>Eukaryota</taxon>
        <taxon>Fungi</taxon>
        <taxon>Dikarya</taxon>
        <taxon>Basidiomycota</taxon>
        <taxon>Agaricomycotina</taxon>
        <taxon>Agaricomycetes</taxon>
        <taxon>Thelephorales</taxon>
        <taxon>Thelephoraceae</taxon>
        <taxon>Thelephora</taxon>
    </lineage>
</organism>
<accession>A0A9P6LBD4</accession>
<proteinExistence type="predicted"/>
<dbReference type="Gene3D" id="3.60.130.30">
    <property type="match status" value="1"/>
</dbReference>
<reference evidence="2" key="1">
    <citation type="journal article" date="2020" name="Nat. Commun.">
        <title>Large-scale genome sequencing of mycorrhizal fungi provides insights into the early evolution of symbiotic traits.</title>
        <authorList>
            <person name="Miyauchi S."/>
            <person name="Kiss E."/>
            <person name="Kuo A."/>
            <person name="Drula E."/>
            <person name="Kohler A."/>
            <person name="Sanchez-Garcia M."/>
            <person name="Morin E."/>
            <person name="Andreopoulos B."/>
            <person name="Barry K.W."/>
            <person name="Bonito G."/>
            <person name="Buee M."/>
            <person name="Carver A."/>
            <person name="Chen C."/>
            <person name="Cichocki N."/>
            <person name="Clum A."/>
            <person name="Culley D."/>
            <person name="Crous P.W."/>
            <person name="Fauchery L."/>
            <person name="Girlanda M."/>
            <person name="Hayes R.D."/>
            <person name="Keri Z."/>
            <person name="LaButti K."/>
            <person name="Lipzen A."/>
            <person name="Lombard V."/>
            <person name="Magnuson J."/>
            <person name="Maillard F."/>
            <person name="Murat C."/>
            <person name="Nolan M."/>
            <person name="Ohm R.A."/>
            <person name="Pangilinan J."/>
            <person name="Pereira M.F."/>
            <person name="Perotto S."/>
            <person name="Peter M."/>
            <person name="Pfister S."/>
            <person name="Riley R."/>
            <person name="Sitrit Y."/>
            <person name="Stielow J.B."/>
            <person name="Szollosi G."/>
            <person name="Zifcakova L."/>
            <person name="Stursova M."/>
            <person name="Spatafora J.W."/>
            <person name="Tedersoo L."/>
            <person name="Vaario L.M."/>
            <person name="Yamada A."/>
            <person name="Yan M."/>
            <person name="Wang P."/>
            <person name="Xu J."/>
            <person name="Bruns T."/>
            <person name="Baldrian P."/>
            <person name="Vilgalys R."/>
            <person name="Dunand C."/>
            <person name="Henrissat B."/>
            <person name="Grigoriev I.V."/>
            <person name="Hibbett D."/>
            <person name="Nagy L.G."/>
            <person name="Martin F.M."/>
        </authorList>
    </citation>
    <scope>NUCLEOTIDE SEQUENCE</scope>
    <source>
        <strain evidence="2">UH-Tt-Lm1</strain>
    </source>
</reference>
<evidence type="ECO:0000313" key="3">
    <source>
        <dbReference type="Proteomes" id="UP000736335"/>
    </source>
</evidence>
<dbReference type="OrthoDB" id="3020801at2759"/>